<organism evidence="1">
    <name type="scientific">Borely moumouvirus</name>
    <dbReference type="NCBI Taxonomy" id="2712067"/>
    <lineage>
        <taxon>Viruses</taxon>
        <taxon>Varidnaviria</taxon>
        <taxon>Bamfordvirae</taxon>
        <taxon>Nucleocytoviricota</taxon>
        <taxon>Megaviricetes</taxon>
        <taxon>Imitervirales</taxon>
        <taxon>Mimiviridae</taxon>
        <taxon>Megamimivirinae</taxon>
        <taxon>Moumouvirus</taxon>
    </lineage>
</organism>
<name>A0A6G6AAZ2_9VIRU</name>
<reference evidence="1" key="1">
    <citation type="submission" date="2019-07" db="EMBL/GenBank/DDBJ databases">
        <title>The discovery of a new lineage B mimivirus raises questions about particles surface fibrils.</title>
        <authorList>
            <person name="Silva L.K.S."/>
            <person name="Rodrigues R.A.L."/>
            <person name="Andrade A.C.S.P."/>
            <person name="Hikida H."/>
            <person name="Andreani J."/>
            <person name="Levasseur A."/>
            <person name="La Scola B."/>
            <person name="Abrahao J.S."/>
        </authorList>
    </citation>
    <scope>NUCLEOTIDE SEQUENCE</scope>
    <source>
        <strain evidence="1">B60</strain>
    </source>
</reference>
<accession>A0A6G6AAZ2</accession>
<dbReference type="EMBL" id="MN175499">
    <property type="protein sequence ID" value="QID06002.1"/>
    <property type="molecule type" value="Genomic_DNA"/>
</dbReference>
<evidence type="ECO:0000313" key="1">
    <source>
        <dbReference type="EMBL" id="QID06002.1"/>
    </source>
</evidence>
<sequence length="191" mass="23219">MDTLEQLNNIRKKKHQEYLEYLNNHINNQDDQFKSIIEEKNCNPDNTNKAAIILQKFIRKNYFEPECINNESVKNIPPLYRFRVKITNQHINEYSEEGISSELIDMYRICYDNIYYDCDKTVVFVYCFDIRELYPIKNQLIEIYGSYYFLQPQDHKNLEKLWKKVNNSTTESINYINDFEYHKALSKDMYK</sequence>
<protein>
    <submittedName>
        <fullName evidence="1">Uncharacterized protein</fullName>
    </submittedName>
</protein>
<proteinExistence type="predicted"/>